<dbReference type="CDD" id="cd00801">
    <property type="entry name" value="INT_P4_C"/>
    <property type="match status" value="1"/>
</dbReference>
<accession>A0ABS7NBD9</accession>
<keyword evidence="4" id="KW-0233">DNA recombination</keyword>
<dbReference type="InterPro" id="IPR002104">
    <property type="entry name" value="Integrase_catalytic"/>
</dbReference>
<dbReference type="InterPro" id="IPR053876">
    <property type="entry name" value="Phage_int_M"/>
</dbReference>
<keyword evidence="2" id="KW-0229">DNA integration</keyword>
<dbReference type="InterPro" id="IPR013762">
    <property type="entry name" value="Integrase-like_cat_sf"/>
</dbReference>
<gene>
    <name evidence="7" type="ORF">KUV26_03555</name>
</gene>
<dbReference type="SUPFAM" id="SSF56349">
    <property type="entry name" value="DNA breaking-rejoining enzymes"/>
    <property type="match status" value="1"/>
</dbReference>
<dbReference type="EMBL" id="JAHVJA010000001">
    <property type="protein sequence ID" value="MBY6138503.1"/>
    <property type="molecule type" value="Genomic_DNA"/>
</dbReference>
<dbReference type="Gene3D" id="3.30.160.390">
    <property type="entry name" value="Integrase, DNA-binding domain"/>
    <property type="match status" value="1"/>
</dbReference>
<keyword evidence="3 7" id="KW-0238">DNA-binding</keyword>
<sequence>MGNLTAVGIKKAGDGRHGDGGGLELHKSGDGGKWIWRYSFAGKRRQMGLGSYPAVSLAGARKERDRWALTISQGRDPITERAAAKAAAKAEMERHDPPLEQLALDVLEARKAGLRREGKSARWLSPLERHVFPKIGRKPVSTIHQADVKAALAPIWRTKHPTAEKAIQRLRIIFRQGKLMGFECDPFTIDAAQHMLGQVIHEAEPISATPWQELPGLFERLADRGSVASCLQFMALTVVRASGCRGARFDEIEGDVWTVPAERMKGQVGKVQDFRVPLSAAALDLVERRRALGGEFLFAGPRGKPVTDASLSKHMSDMGEEGRPHGFRTSFRTWVQDTDACPWEVSETILAHTIGGKVERAYARSDLLDRRRPVMEAWGQHVTGAQANVVPLRGLK</sequence>
<dbReference type="Proteomes" id="UP000766629">
    <property type="component" value="Unassembled WGS sequence"/>
</dbReference>
<dbReference type="InterPro" id="IPR025166">
    <property type="entry name" value="Integrase_DNA_bind_dom"/>
</dbReference>
<dbReference type="RefSeq" id="WP_222507319.1">
    <property type="nucleotide sequence ID" value="NZ_JAHVJA010000001.1"/>
</dbReference>
<name>A0ABS7NBD9_9RHOB</name>
<dbReference type="PROSITE" id="PS51898">
    <property type="entry name" value="TYR_RECOMBINASE"/>
    <property type="match status" value="1"/>
</dbReference>
<feature type="compositionally biased region" description="Basic and acidic residues" evidence="5">
    <location>
        <begin position="11"/>
        <end position="24"/>
    </location>
</feature>
<keyword evidence="8" id="KW-1185">Reference proteome</keyword>
<evidence type="ECO:0000313" key="7">
    <source>
        <dbReference type="EMBL" id="MBY6138503.1"/>
    </source>
</evidence>
<evidence type="ECO:0000313" key="8">
    <source>
        <dbReference type="Proteomes" id="UP000766629"/>
    </source>
</evidence>
<dbReference type="InterPro" id="IPR011010">
    <property type="entry name" value="DNA_brk_join_enz"/>
</dbReference>
<dbReference type="PANTHER" id="PTHR30629">
    <property type="entry name" value="PROPHAGE INTEGRASE"/>
    <property type="match status" value="1"/>
</dbReference>
<dbReference type="InterPro" id="IPR050808">
    <property type="entry name" value="Phage_Integrase"/>
</dbReference>
<dbReference type="Pfam" id="PF13356">
    <property type="entry name" value="Arm-DNA-bind_3"/>
    <property type="match status" value="1"/>
</dbReference>
<evidence type="ECO:0000256" key="1">
    <source>
        <dbReference type="ARBA" id="ARBA00008857"/>
    </source>
</evidence>
<dbReference type="InterPro" id="IPR038488">
    <property type="entry name" value="Integrase_DNA-bd_sf"/>
</dbReference>
<dbReference type="Pfam" id="PF22022">
    <property type="entry name" value="Phage_int_M"/>
    <property type="match status" value="1"/>
</dbReference>
<reference evidence="7 8" key="1">
    <citation type="submission" date="2021-06" db="EMBL/GenBank/DDBJ databases">
        <title>50 bacteria genomes isolated from Dapeng, Shenzhen, China.</title>
        <authorList>
            <person name="Zheng W."/>
            <person name="Yu S."/>
            <person name="Huang Y."/>
        </authorList>
    </citation>
    <scope>NUCLEOTIDE SEQUENCE [LARGE SCALE GENOMIC DNA]</scope>
    <source>
        <strain evidence="7 8">DP1N14-2</strain>
    </source>
</reference>
<evidence type="ECO:0000256" key="5">
    <source>
        <dbReference type="SAM" id="MobiDB-lite"/>
    </source>
</evidence>
<organism evidence="7 8">
    <name type="scientific">Leisingera daeponensis</name>
    <dbReference type="NCBI Taxonomy" id="405746"/>
    <lineage>
        <taxon>Bacteria</taxon>
        <taxon>Pseudomonadati</taxon>
        <taxon>Pseudomonadota</taxon>
        <taxon>Alphaproteobacteria</taxon>
        <taxon>Rhodobacterales</taxon>
        <taxon>Roseobacteraceae</taxon>
        <taxon>Leisingera</taxon>
    </lineage>
</organism>
<evidence type="ECO:0000256" key="4">
    <source>
        <dbReference type="ARBA" id="ARBA00023172"/>
    </source>
</evidence>
<feature type="region of interest" description="Disordered" evidence="5">
    <location>
        <begin position="1"/>
        <end position="24"/>
    </location>
</feature>
<evidence type="ECO:0000259" key="6">
    <source>
        <dbReference type="PROSITE" id="PS51898"/>
    </source>
</evidence>
<protein>
    <submittedName>
        <fullName evidence="7">Integrase arm-type DNA-binding domain-containing protein</fullName>
    </submittedName>
</protein>
<evidence type="ECO:0000256" key="3">
    <source>
        <dbReference type="ARBA" id="ARBA00023125"/>
    </source>
</evidence>
<evidence type="ECO:0000256" key="2">
    <source>
        <dbReference type="ARBA" id="ARBA00022908"/>
    </source>
</evidence>
<dbReference type="PANTHER" id="PTHR30629:SF2">
    <property type="entry name" value="PROPHAGE INTEGRASE INTS-RELATED"/>
    <property type="match status" value="1"/>
</dbReference>
<dbReference type="Gene3D" id="1.10.150.130">
    <property type="match status" value="1"/>
</dbReference>
<dbReference type="InterPro" id="IPR010998">
    <property type="entry name" value="Integrase_recombinase_N"/>
</dbReference>
<dbReference type="GO" id="GO:0003677">
    <property type="term" value="F:DNA binding"/>
    <property type="evidence" value="ECO:0007669"/>
    <property type="project" value="UniProtKB-KW"/>
</dbReference>
<comment type="caution">
    <text evidence="7">The sequence shown here is derived from an EMBL/GenBank/DDBJ whole genome shotgun (WGS) entry which is preliminary data.</text>
</comment>
<proteinExistence type="inferred from homology"/>
<feature type="domain" description="Tyr recombinase" evidence="6">
    <location>
        <begin position="201"/>
        <end position="375"/>
    </location>
</feature>
<comment type="similarity">
    <text evidence="1">Belongs to the 'phage' integrase family.</text>
</comment>
<dbReference type="Pfam" id="PF00589">
    <property type="entry name" value="Phage_integrase"/>
    <property type="match status" value="1"/>
</dbReference>
<dbReference type="Gene3D" id="1.10.443.10">
    <property type="entry name" value="Intergrase catalytic core"/>
    <property type="match status" value="1"/>
</dbReference>